<keyword evidence="3" id="KW-1134">Transmembrane beta strand</keyword>
<organism evidence="7 8">
    <name type="scientific">Lodderomyces elongisporus (strain ATCC 11503 / CBS 2605 / JCM 1781 / NBRC 1676 / NRRL YB-4239)</name>
    <name type="common">Yeast</name>
    <name type="synonym">Saccharomyces elongisporus</name>
    <dbReference type="NCBI Taxonomy" id="379508"/>
    <lineage>
        <taxon>Eukaryota</taxon>
        <taxon>Fungi</taxon>
        <taxon>Dikarya</taxon>
        <taxon>Ascomycota</taxon>
        <taxon>Saccharomycotina</taxon>
        <taxon>Pichiomycetes</taxon>
        <taxon>Debaryomycetaceae</taxon>
        <taxon>Candida/Lodderomyces clade</taxon>
        <taxon>Lodderomyces</taxon>
    </lineage>
</organism>
<evidence type="ECO:0000256" key="5">
    <source>
        <dbReference type="ARBA" id="ARBA00023136"/>
    </source>
</evidence>
<name>A5DZJ8_LODEL</name>
<dbReference type="GO" id="GO:0005741">
    <property type="term" value="C:mitochondrial outer membrane"/>
    <property type="evidence" value="ECO:0007669"/>
    <property type="project" value="UniProtKB-SubCell"/>
</dbReference>
<dbReference type="Gene3D" id="2.40.160.50">
    <property type="entry name" value="membrane protein fhac: a member of the omp85/tpsb transporter family"/>
    <property type="match status" value="1"/>
</dbReference>
<comment type="similarity">
    <text evidence="2">Belongs to the SAM50/omp85 family.</text>
</comment>
<dbReference type="VEuPathDB" id="FungiDB:LELG_02785"/>
<dbReference type="GeneID" id="5233550"/>
<keyword evidence="8" id="KW-1185">Reference proteome</keyword>
<dbReference type="InterPro" id="IPR000184">
    <property type="entry name" value="Bac_surfAg_D15"/>
</dbReference>
<evidence type="ECO:0000256" key="2">
    <source>
        <dbReference type="ARBA" id="ARBA00010913"/>
    </source>
</evidence>
<evidence type="ECO:0000259" key="6">
    <source>
        <dbReference type="Pfam" id="PF01103"/>
    </source>
</evidence>
<dbReference type="OrthoDB" id="1724197at2759"/>
<proteinExistence type="inferred from homology"/>
<evidence type="ECO:0000256" key="1">
    <source>
        <dbReference type="ARBA" id="ARBA00004374"/>
    </source>
</evidence>
<keyword evidence="4" id="KW-0812">Transmembrane</keyword>
<sequence>MSIVSQDEEFMESMKFQPHNQSTAGSNQSTEEKQLLELQTLKQEQLIKQNQQFLNDLFHDNSTQPIKVRNVQITNGDQFRDSFVAAQFAPLLEEGTVMSLRNYLDVVDNILKGFLKLGIVENIMCSTHQVNAVQPKRSPFPFVTGGARGNAGAIGAINVVPVFNALPVKRFFAKTGTNIGNGEGDGYIQFQLRNIFGGGENLVFDAVTGTKTQSSYLLNYNQPVWNNPNFIWENQFSINSRKLDWIQSVVQSKSIVNKIYTQFHHTKVNHELVMENTVRNLSNNASRSFEVMQQSGQLIKSSVAYNISYDSRDNKHLPFSGRYIQCGVEYNGLLGLLNAFPYVKTASQAQQAWNLPFLNSHLLATVKCGLLYPLLAERKSGISLSMSLSLSLSLLLISPSPFSSSLLDRFYIGGPNDVRSFMLNGLGPKNQNSYIGGDMFMNGGLSLFTDIPRYKDSNFKLHNFVNWGRIASMSKDQSLVDNLKKMSHSYCLSCGFGILYNHPMARFELNFVLPLIVNERDLVRKGIQYGIGVSFL</sequence>
<dbReference type="eggNOG" id="KOG2602">
    <property type="taxonomic scope" value="Eukaryota"/>
</dbReference>
<feature type="domain" description="Bacterial surface antigen (D15)" evidence="6">
    <location>
        <begin position="194"/>
        <end position="535"/>
    </location>
</feature>
<evidence type="ECO:0000256" key="3">
    <source>
        <dbReference type="ARBA" id="ARBA00022452"/>
    </source>
</evidence>
<dbReference type="PANTHER" id="PTHR12815">
    <property type="entry name" value="SORTING AND ASSEMBLY MACHINERY SAMM50 PROTEIN FAMILY MEMBER"/>
    <property type="match status" value="1"/>
</dbReference>
<reference evidence="7 8" key="1">
    <citation type="journal article" date="2009" name="Nature">
        <title>Evolution of pathogenicity and sexual reproduction in eight Candida genomes.</title>
        <authorList>
            <person name="Butler G."/>
            <person name="Rasmussen M.D."/>
            <person name="Lin M.F."/>
            <person name="Santos M.A."/>
            <person name="Sakthikumar S."/>
            <person name="Munro C.A."/>
            <person name="Rheinbay E."/>
            <person name="Grabherr M."/>
            <person name="Forche A."/>
            <person name="Reedy J.L."/>
            <person name="Agrafioti I."/>
            <person name="Arnaud M.B."/>
            <person name="Bates S."/>
            <person name="Brown A.J."/>
            <person name="Brunke S."/>
            <person name="Costanzo M.C."/>
            <person name="Fitzpatrick D.A."/>
            <person name="de Groot P.W."/>
            <person name="Harris D."/>
            <person name="Hoyer L.L."/>
            <person name="Hube B."/>
            <person name="Klis F.M."/>
            <person name="Kodira C."/>
            <person name="Lennard N."/>
            <person name="Logue M.E."/>
            <person name="Martin R."/>
            <person name="Neiman A.M."/>
            <person name="Nikolaou E."/>
            <person name="Quail M.A."/>
            <person name="Quinn J."/>
            <person name="Santos M.C."/>
            <person name="Schmitzberger F.F."/>
            <person name="Sherlock G."/>
            <person name="Shah P."/>
            <person name="Silverstein K.A."/>
            <person name="Skrzypek M.S."/>
            <person name="Soll D."/>
            <person name="Staggs R."/>
            <person name="Stansfield I."/>
            <person name="Stumpf M.P."/>
            <person name="Sudbery P.E."/>
            <person name="Srikantha T."/>
            <person name="Zeng Q."/>
            <person name="Berman J."/>
            <person name="Berriman M."/>
            <person name="Heitman J."/>
            <person name="Gow N.A."/>
            <person name="Lorenz M.C."/>
            <person name="Birren B.W."/>
            <person name="Kellis M."/>
            <person name="Cuomo C.A."/>
        </authorList>
    </citation>
    <scope>NUCLEOTIDE SEQUENCE [LARGE SCALE GENOMIC DNA]</scope>
    <source>
        <strain evidence="8">ATCC 11503 / BCRC 21390 / CBS 2605 / JCM 1781 / NBRC 1676 / NRRL YB-4239</strain>
    </source>
</reference>
<dbReference type="InParanoid" id="A5DZJ8"/>
<accession>A5DZJ8</accession>
<dbReference type="KEGG" id="lel:PVL30_003628"/>
<keyword evidence="5" id="KW-0472">Membrane</keyword>
<dbReference type="STRING" id="379508.A5DZJ8"/>
<dbReference type="GO" id="GO:0045040">
    <property type="term" value="P:protein insertion into mitochondrial outer membrane"/>
    <property type="evidence" value="ECO:0007669"/>
    <property type="project" value="TreeGrafter"/>
</dbReference>
<comment type="subcellular location">
    <subcellularLocation>
        <location evidence="1">Mitochondrion outer membrane</location>
        <topology evidence="1">Multi-pass membrane protein</topology>
    </subcellularLocation>
</comment>
<protein>
    <recommendedName>
        <fullName evidence="6">Bacterial surface antigen (D15) domain-containing protein</fullName>
    </recommendedName>
</protein>
<dbReference type="HOGENOM" id="CLU_014798_3_1_1"/>
<dbReference type="Pfam" id="PF01103">
    <property type="entry name" value="Omp85"/>
    <property type="match status" value="1"/>
</dbReference>
<evidence type="ECO:0000313" key="8">
    <source>
        <dbReference type="Proteomes" id="UP000001996"/>
    </source>
</evidence>
<dbReference type="AlphaFoldDB" id="A5DZJ8"/>
<evidence type="ECO:0000256" key="4">
    <source>
        <dbReference type="ARBA" id="ARBA00022692"/>
    </source>
</evidence>
<evidence type="ECO:0000313" key="7">
    <source>
        <dbReference type="EMBL" id="EDK44606.1"/>
    </source>
</evidence>
<gene>
    <name evidence="7" type="ORF">LELG_02785</name>
</gene>
<dbReference type="PANTHER" id="PTHR12815:SF18">
    <property type="entry name" value="SORTING AND ASSEMBLY MACHINERY COMPONENT 50 HOMOLOG"/>
    <property type="match status" value="1"/>
</dbReference>
<dbReference type="EMBL" id="CH981526">
    <property type="protein sequence ID" value="EDK44606.1"/>
    <property type="molecule type" value="Genomic_DNA"/>
</dbReference>
<dbReference type="OMA" id="KHPVARF"/>
<dbReference type="InterPro" id="IPR039910">
    <property type="entry name" value="D15-like"/>
</dbReference>
<dbReference type="FunCoup" id="A5DZJ8">
    <property type="interactions" value="137"/>
</dbReference>
<dbReference type="Proteomes" id="UP000001996">
    <property type="component" value="Unassembled WGS sequence"/>
</dbReference>